<dbReference type="Gene3D" id="3.30.300.210">
    <property type="entry name" value="Nutrient germinant receptor protein C, domain 3"/>
    <property type="match status" value="1"/>
</dbReference>
<dbReference type="Proteomes" id="UP001178322">
    <property type="component" value="Chromosome"/>
</dbReference>
<evidence type="ECO:0000256" key="7">
    <source>
        <dbReference type="ARBA" id="ARBA00023288"/>
    </source>
</evidence>
<dbReference type="GO" id="GO:0009847">
    <property type="term" value="P:spore germination"/>
    <property type="evidence" value="ECO:0007669"/>
    <property type="project" value="InterPro"/>
</dbReference>
<evidence type="ECO:0000313" key="11">
    <source>
        <dbReference type="Proteomes" id="UP001178322"/>
    </source>
</evidence>
<dbReference type="PROSITE" id="PS51257">
    <property type="entry name" value="PROKAR_LIPOPROTEIN"/>
    <property type="match status" value="1"/>
</dbReference>
<keyword evidence="7" id="KW-0449">Lipoprotein</keyword>
<sequence>MSKFSLICFLLILPLLLSGCWSKRELNELAIVVALGVDKVDDEYELSIQVVDPSEISTRQPSTGRTPVITYHATGETIFEAVRKMTALAARKPYFSHLRIVVIGEELAKEGINEALDLISRDHEFRNDFDVILSHQATAKDVLNVLTPIEKVPANKMLNSLRVSEKVWGSTISINIDDLVNTLNNNEKSAILSAIEIHGDPKLGMDQTNVKKVKTPVLLKYAGLAVFKKDRYIGLLTEDESRGLSFINDKIESTIEIIPCTKGGTLSTEITKSTTKVKGNFKKGSPHINVHIDVEQNVGEVECDMKLSNNKSIKYINKKTEKMIKQQVEHTIRTVQQNYQVDVFGFSEVLHRSDAKQWKKIKNDWETIFPELPINVEVHVNTQGLGTIQNSLLHKSKKEE</sequence>
<evidence type="ECO:0000256" key="4">
    <source>
        <dbReference type="ARBA" id="ARBA00022729"/>
    </source>
</evidence>
<dbReference type="PANTHER" id="PTHR35789">
    <property type="entry name" value="SPORE GERMINATION PROTEIN B3"/>
    <property type="match status" value="1"/>
</dbReference>
<feature type="domain" description="Spore germination GerAC-like C-terminal" evidence="8">
    <location>
        <begin position="223"/>
        <end position="383"/>
    </location>
</feature>
<organism evidence="10 11">
    <name type="scientific">Lysinibacillus pakistanensis</name>
    <dbReference type="NCBI Taxonomy" id="759811"/>
    <lineage>
        <taxon>Bacteria</taxon>
        <taxon>Bacillati</taxon>
        <taxon>Bacillota</taxon>
        <taxon>Bacilli</taxon>
        <taxon>Bacillales</taxon>
        <taxon>Bacillaceae</taxon>
        <taxon>Lysinibacillus</taxon>
    </lineage>
</organism>
<dbReference type="GO" id="GO:0016020">
    <property type="term" value="C:membrane"/>
    <property type="evidence" value="ECO:0007669"/>
    <property type="project" value="UniProtKB-SubCell"/>
</dbReference>
<keyword evidence="4" id="KW-0732">Signal</keyword>
<keyword evidence="3" id="KW-0309">Germination</keyword>
<dbReference type="InterPro" id="IPR046953">
    <property type="entry name" value="Spore_GerAC-like_C"/>
</dbReference>
<dbReference type="InterPro" id="IPR057336">
    <property type="entry name" value="GerAC_N"/>
</dbReference>
<dbReference type="Pfam" id="PF05504">
    <property type="entry name" value="Spore_GerAC"/>
    <property type="match status" value="1"/>
</dbReference>
<dbReference type="NCBIfam" id="TIGR02887">
    <property type="entry name" value="spore_ger_x_C"/>
    <property type="match status" value="1"/>
</dbReference>
<dbReference type="RefSeq" id="WP_283868125.1">
    <property type="nucleotide sequence ID" value="NZ_CP126101.1"/>
</dbReference>
<evidence type="ECO:0000256" key="2">
    <source>
        <dbReference type="ARBA" id="ARBA00007886"/>
    </source>
</evidence>
<reference evidence="10" key="1">
    <citation type="submission" date="2023-05" db="EMBL/GenBank/DDBJ databases">
        <title>Comparative genomics of Bacillaceae isolates and their secondary metabolite potential.</title>
        <authorList>
            <person name="Song L."/>
            <person name="Nielsen L.J."/>
            <person name="Mohite O."/>
            <person name="Xu X."/>
            <person name="Weber T."/>
            <person name="Kovacs A.T."/>
        </authorList>
    </citation>
    <scope>NUCLEOTIDE SEQUENCE</scope>
    <source>
        <strain evidence="10">LY1</strain>
    </source>
</reference>
<dbReference type="AlphaFoldDB" id="A0AAX3WRY3"/>
<name>A0AAX3WRY3_9BACI</name>
<evidence type="ECO:0000256" key="3">
    <source>
        <dbReference type="ARBA" id="ARBA00022544"/>
    </source>
</evidence>
<keyword evidence="6" id="KW-0564">Palmitate</keyword>
<dbReference type="PANTHER" id="PTHR35789:SF1">
    <property type="entry name" value="SPORE GERMINATION PROTEIN B3"/>
    <property type="match status" value="1"/>
</dbReference>
<feature type="domain" description="Spore germination protein N-terminal" evidence="9">
    <location>
        <begin position="23"/>
        <end position="197"/>
    </location>
</feature>
<proteinExistence type="inferred from homology"/>
<dbReference type="Pfam" id="PF25198">
    <property type="entry name" value="Spore_GerAC_N"/>
    <property type="match status" value="1"/>
</dbReference>
<protein>
    <submittedName>
        <fullName evidence="10">Ger(X)C family spore germination protein</fullName>
    </submittedName>
</protein>
<evidence type="ECO:0000259" key="9">
    <source>
        <dbReference type="Pfam" id="PF25198"/>
    </source>
</evidence>
<evidence type="ECO:0000256" key="1">
    <source>
        <dbReference type="ARBA" id="ARBA00004635"/>
    </source>
</evidence>
<dbReference type="InterPro" id="IPR038501">
    <property type="entry name" value="Spore_GerAC_C_sf"/>
</dbReference>
<gene>
    <name evidence="10" type="ORF">QNH24_13575</name>
</gene>
<comment type="similarity">
    <text evidence="2">Belongs to the GerABKC lipoprotein family.</text>
</comment>
<dbReference type="EMBL" id="CP126101">
    <property type="protein sequence ID" value="WHY49376.1"/>
    <property type="molecule type" value="Genomic_DNA"/>
</dbReference>
<comment type="subcellular location">
    <subcellularLocation>
        <location evidence="1">Membrane</location>
        <topology evidence="1">Lipid-anchor</topology>
    </subcellularLocation>
</comment>
<evidence type="ECO:0000259" key="8">
    <source>
        <dbReference type="Pfam" id="PF05504"/>
    </source>
</evidence>
<keyword evidence="5" id="KW-0472">Membrane</keyword>
<evidence type="ECO:0000313" key="10">
    <source>
        <dbReference type="EMBL" id="WHY49376.1"/>
    </source>
</evidence>
<dbReference type="Gene3D" id="6.20.190.10">
    <property type="entry name" value="Nutrient germinant receptor protein C, domain 1"/>
    <property type="match status" value="1"/>
</dbReference>
<evidence type="ECO:0000256" key="6">
    <source>
        <dbReference type="ARBA" id="ARBA00023139"/>
    </source>
</evidence>
<accession>A0AAX3WRY3</accession>
<evidence type="ECO:0000256" key="5">
    <source>
        <dbReference type="ARBA" id="ARBA00023136"/>
    </source>
</evidence>
<dbReference type="InterPro" id="IPR008844">
    <property type="entry name" value="Spore_GerAC-like"/>
</dbReference>